<evidence type="ECO:0000259" key="7">
    <source>
        <dbReference type="PROSITE" id="PS50178"/>
    </source>
</evidence>
<dbReference type="FunFam" id="2.30.29.30:FF:000247">
    <property type="entry name" value="pleckstrin homology domain-containing family F member 1"/>
    <property type="match status" value="1"/>
</dbReference>
<dbReference type="CDD" id="cd01218">
    <property type="entry name" value="PH_Phafin2-like"/>
    <property type="match status" value="1"/>
</dbReference>
<dbReference type="InterPro" id="IPR051765">
    <property type="entry name" value="PH_domain-containing_F"/>
</dbReference>
<dbReference type="GO" id="GO:0008270">
    <property type="term" value="F:zinc ion binding"/>
    <property type="evidence" value="ECO:0007669"/>
    <property type="project" value="UniProtKB-KW"/>
</dbReference>
<accession>A0AAD1TD75</accession>
<dbReference type="EMBL" id="OW240923">
    <property type="protein sequence ID" value="CAH2324276.1"/>
    <property type="molecule type" value="Genomic_DNA"/>
</dbReference>
<evidence type="ECO:0000256" key="2">
    <source>
        <dbReference type="ARBA" id="ARBA00022771"/>
    </source>
</evidence>
<evidence type="ECO:0000256" key="3">
    <source>
        <dbReference type="ARBA" id="ARBA00022833"/>
    </source>
</evidence>
<feature type="compositionally biased region" description="Basic and acidic residues" evidence="5">
    <location>
        <begin position="222"/>
        <end position="239"/>
    </location>
</feature>
<evidence type="ECO:0000256" key="4">
    <source>
        <dbReference type="PROSITE-ProRule" id="PRU00091"/>
    </source>
</evidence>
<dbReference type="SUPFAM" id="SSF50729">
    <property type="entry name" value="PH domain-like"/>
    <property type="match status" value="1"/>
</dbReference>
<organism evidence="8 9">
    <name type="scientific">Pelobates cultripes</name>
    <name type="common">Western spadefoot toad</name>
    <dbReference type="NCBI Taxonomy" id="61616"/>
    <lineage>
        <taxon>Eukaryota</taxon>
        <taxon>Metazoa</taxon>
        <taxon>Chordata</taxon>
        <taxon>Craniata</taxon>
        <taxon>Vertebrata</taxon>
        <taxon>Euteleostomi</taxon>
        <taxon>Amphibia</taxon>
        <taxon>Batrachia</taxon>
        <taxon>Anura</taxon>
        <taxon>Pelobatoidea</taxon>
        <taxon>Pelobatidae</taxon>
        <taxon>Pelobates</taxon>
    </lineage>
</organism>
<dbReference type="InterPro" id="IPR011993">
    <property type="entry name" value="PH-like_dom_sf"/>
</dbReference>
<feature type="domain" description="PH" evidence="6">
    <location>
        <begin position="35"/>
        <end position="131"/>
    </location>
</feature>
<evidence type="ECO:0000313" key="8">
    <source>
        <dbReference type="EMBL" id="CAH2324276.1"/>
    </source>
</evidence>
<evidence type="ECO:0000256" key="5">
    <source>
        <dbReference type="SAM" id="MobiDB-lite"/>
    </source>
</evidence>
<dbReference type="PROSITE" id="PS50178">
    <property type="entry name" value="ZF_FYVE"/>
    <property type="match status" value="1"/>
</dbReference>
<feature type="region of interest" description="Disordered" evidence="5">
    <location>
        <begin position="222"/>
        <end position="269"/>
    </location>
</feature>
<feature type="compositionally biased region" description="Polar residues" evidence="5">
    <location>
        <begin position="251"/>
        <end position="269"/>
    </location>
</feature>
<dbReference type="AlphaFoldDB" id="A0AAD1TD75"/>
<dbReference type="SMART" id="SM00064">
    <property type="entry name" value="FYVE"/>
    <property type="match status" value="1"/>
</dbReference>
<gene>
    <name evidence="8" type="ORF">PECUL_23A046307</name>
</gene>
<dbReference type="SUPFAM" id="SSF57903">
    <property type="entry name" value="FYVE/PHD zinc finger"/>
    <property type="match status" value="1"/>
</dbReference>
<dbReference type="GO" id="GO:0007032">
    <property type="term" value="P:endosome organization"/>
    <property type="evidence" value="ECO:0007669"/>
    <property type="project" value="TreeGrafter"/>
</dbReference>
<dbReference type="PANTHER" id="PTHR46280:SF2">
    <property type="entry name" value="PLECKSTRIN HOMOLOGY DOMAIN-CONTAINING FAMILY F MEMBER 1"/>
    <property type="match status" value="1"/>
</dbReference>
<dbReference type="Pfam" id="PF01363">
    <property type="entry name" value="FYVE"/>
    <property type="match status" value="1"/>
</dbReference>
<dbReference type="GO" id="GO:0010508">
    <property type="term" value="P:positive regulation of autophagy"/>
    <property type="evidence" value="ECO:0007669"/>
    <property type="project" value="TreeGrafter"/>
</dbReference>
<dbReference type="GO" id="GO:0035091">
    <property type="term" value="F:phosphatidylinositol binding"/>
    <property type="evidence" value="ECO:0007669"/>
    <property type="project" value="TreeGrafter"/>
</dbReference>
<dbReference type="Gene3D" id="3.30.40.10">
    <property type="entry name" value="Zinc/RING finger domain, C3HC4 (zinc finger)"/>
    <property type="match status" value="1"/>
</dbReference>
<dbReference type="Proteomes" id="UP001295444">
    <property type="component" value="Chromosome 12"/>
</dbReference>
<feature type="domain" description="FYVE-type" evidence="7">
    <location>
        <begin position="152"/>
        <end position="212"/>
    </location>
</feature>
<dbReference type="InterPro" id="IPR013083">
    <property type="entry name" value="Znf_RING/FYVE/PHD"/>
</dbReference>
<keyword evidence="1" id="KW-0479">Metal-binding</keyword>
<dbReference type="InterPro" id="IPR037871">
    <property type="entry name" value="PH_Phafin"/>
</dbReference>
<proteinExistence type="predicted"/>
<dbReference type="GO" id="GO:0005769">
    <property type="term" value="C:early endosome"/>
    <property type="evidence" value="ECO:0007669"/>
    <property type="project" value="TreeGrafter"/>
</dbReference>
<evidence type="ECO:0000313" key="9">
    <source>
        <dbReference type="Proteomes" id="UP001295444"/>
    </source>
</evidence>
<dbReference type="PROSITE" id="PS50003">
    <property type="entry name" value="PH_DOMAIN"/>
    <property type="match status" value="1"/>
</dbReference>
<dbReference type="Pfam" id="PF00169">
    <property type="entry name" value="PH"/>
    <property type="match status" value="1"/>
</dbReference>
<dbReference type="InterPro" id="IPR001849">
    <property type="entry name" value="PH_domain"/>
</dbReference>
<protein>
    <submittedName>
        <fullName evidence="8">Pleckstrin homology domain-containing family F member 1</fullName>
    </submittedName>
</protein>
<dbReference type="Gene3D" id="2.30.29.30">
    <property type="entry name" value="Pleckstrin-homology domain (PH domain)/Phosphotyrosine-binding domain (PTB)"/>
    <property type="match status" value="1"/>
</dbReference>
<dbReference type="GO" id="GO:0008333">
    <property type="term" value="P:endosome to lysosome transport"/>
    <property type="evidence" value="ECO:0007669"/>
    <property type="project" value="TreeGrafter"/>
</dbReference>
<keyword evidence="2 4" id="KW-0863">Zinc-finger</keyword>
<evidence type="ECO:0000259" key="6">
    <source>
        <dbReference type="PROSITE" id="PS50003"/>
    </source>
</evidence>
<sequence>MVDTLANTEINTQRIAAVESCFGASGQPLAMPGRVLVGEGILTKECRKKPKPRIFFLFTDILVYGSIVINKVRYNCQHIIPLEDITTEILPDSQDMKNRWMLKTSKKSFVVSAASYTERVEWIGHINECVNQLLKKTGQRRPTVHAAAWIPDKATDICMRCTETKFSTLTRRHHCRNCGFVVCQECSKYKFLIPFLSKKPSRVCVLCYRKLTSEKLSKDNEKEKTDLRFHTRAPQHEPSSDDDSEEDERTTQWPLTEEFYSTSWSAFHA</sequence>
<dbReference type="GO" id="GO:0005764">
    <property type="term" value="C:lysosome"/>
    <property type="evidence" value="ECO:0007669"/>
    <property type="project" value="TreeGrafter"/>
</dbReference>
<keyword evidence="9" id="KW-1185">Reference proteome</keyword>
<name>A0AAD1TD75_PELCU</name>
<dbReference type="PANTHER" id="PTHR46280">
    <property type="entry name" value="PLECKSTRIN HOMOLOGY DOMAIN-CONTAINING FAMILY F MEMBER 2-RELATED"/>
    <property type="match status" value="1"/>
</dbReference>
<dbReference type="InterPro" id="IPR011011">
    <property type="entry name" value="Znf_FYVE_PHD"/>
</dbReference>
<reference evidence="8" key="1">
    <citation type="submission" date="2022-03" db="EMBL/GenBank/DDBJ databases">
        <authorList>
            <person name="Alioto T."/>
            <person name="Alioto T."/>
            <person name="Gomez Garrido J."/>
        </authorList>
    </citation>
    <scope>NUCLEOTIDE SEQUENCE</scope>
</reference>
<dbReference type="SMART" id="SM00233">
    <property type="entry name" value="PH"/>
    <property type="match status" value="1"/>
</dbReference>
<keyword evidence="3" id="KW-0862">Zinc</keyword>
<dbReference type="GO" id="GO:2001244">
    <property type="term" value="P:positive regulation of intrinsic apoptotic signaling pathway"/>
    <property type="evidence" value="ECO:0007669"/>
    <property type="project" value="TreeGrafter"/>
</dbReference>
<evidence type="ECO:0000256" key="1">
    <source>
        <dbReference type="ARBA" id="ARBA00022723"/>
    </source>
</evidence>
<dbReference type="InterPro" id="IPR017455">
    <property type="entry name" value="Znf_FYVE-rel"/>
</dbReference>
<dbReference type="InterPro" id="IPR000306">
    <property type="entry name" value="Znf_FYVE"/>
</dbReference>